<evidence type="ECO:0000313" key="2">
    <source>
        <dbReference type="Proteomes" id="UP000005392"/>
    </source>
</evidence>
<organism evidence="1 2">
    <name type="scientific">Fusobacterium animalis ATCC 51191</name>
    <dbReference type="NCBI Taxonomy" id="997347"/>
    <lineage>
        <taxon>Bacteria</taxon>
        <taxon>Fusobacteriati</taxon>
        <taxon>Fusobacteriota</taxon>
        <taxon>Fusobacteriia</taxon>
        <taxon>Fusobacteriales</taxon>
        <taxon>Fusobacteriaceae</taxon>
        <taxon>Fusobacterium</taxon>
    </lineage>
</organism>
<dbReference type="EC" id="3.4.11.4" evidence="1"/>
<keyword evidence="2" id="KW-1185">Reference proteome</keyword>
<feature type="non-terminal residue" evidence="1">
    <location>
        <position position="1"/>
    </location>
</feature>
<keyword evidence="1" id="KW-0031">Aminopeptidase</keyword>
<dbReference type="GO" id="GO:0045148">
    <property type="term" value="F:tripeptide aminopeptidase activity"/>
    <property type="evidence" value="ECO:0007669"/>
    <property type="project" value="UniProtKB-EC"/>
</dbReference>
<protein>
    <submittedName>
        <fullName evidence="1">Peptidase T</fullName>
        <ecNumber evidence="1">3.4.11.4</ecNumber>
    </submittedName>
</protein>
<keyword evidence="1" id="KW-0645">Protease</keyword>
<dbReference type="AlphaFoldDB" id="F9ENX4"/>
<dbReference type="Gene3D" id="3.40.630.10">
    <property type="entry name" value="Zn peptidases"/>
    <property type="match status" value="1"/>
</dbReference>
<keyword evidence="1" id="KW-0378">Hydrolase</keyword>
<reference evidence="1 2" key="1">
    <citation type="submission" date="2011-05" db="EMBL/GenBank/DDBJ databases">
        <authorList>
            <person name="Muzny D."/>
            <person name="Qin X."/>
            <person name="Deng J."/>
            <person name="Jiang H."/>
            <person name="Liu Y."/>
            <person name="Qu J."/>
            <person name="Song X.-Z."/>
            <person name="Zhang L."/>
            <person name="Thornton R."/>
            <person name="Coyle M."/>
            <person name="Francisco L."/>
            <person name="Jackson L."/>
            <person name="Javaid M."/>
            <person name="Korchina V."/>
            <person name="Kovar C."/>
            <person name="Mata R."/>
            <person name="Mathew T."/>
            <person name="Ngo R."/>
            <person name="Nguyen L."/>
            <person name="Nguyen N."/>
            <person name="Okwuonu G."/>
            <person name="Ongeri F."/>
            <person name="Pham C."/>
            <person name="Simmons D."/>
            <person name="Wilczek-Boney K."/>
            <person name="Hale W."/>
            <person name="Jakkamsetti A."/>
            <person name="Pham P."/>
            <person name="Ruth R."/>
            <person name="San Lucas F."/>
            <person name="Warren J."/>
            <person name="Zhang J."/>
            <person name="Zhao Z."/>
            <person name="Zhou C."/>
            <person name="Zhu D."/>
            <person name="Lee S."/>
            <person name="Bess C."/>
            <person name="Blankenburg K."/>
            <person name="Forbes L."/>
            <person name="Fu Q."/>
            <person name="Gubbala S."/>
            <person name="Hirani K."/>
            <person name="Jayaseelan J.C."/>
            <person name="Lara F."/>
            <person name="Munidasa M."/>
            <person name="Palculict T."/>
            <person name="Patil S."/>
            <person name="Pu L.-L."/>
            <person name="Saada N."/>
            <person name="Tang L."/>
            <person name="Weissenberger G."/>
            <person name="Zhu Y."/>
            <person name="Hemphill L."/>
            <person name="Shang Y."/>
            <person name="Youmans B."/>
            <person name="Ayvaz T."/>
            <person name="Ross M."/>
            <person name="Santibanez J."/>
            <person name="Aqrawi P."/>
            <person name="Gross S."/>
            <person name="Joshi V."/>
            <person name="Fowler G."/>
            <person name="Nazareth L."/>
            <person name="Reid J."/>
            <person name="Worley K."/>
            <person name="Petrosino J."/>
            <person name="Highlander S."/>
            <person name="Gibbs R."/>
        </authorList>
    </citation>
    <scope>NUCLEOTIDE SEQUENCE [LARGE SCALE GENOMIC DNA]</scope>
    <source>
        <strain evidence="1 2">ATCC 51191</strain>
    </source>
</reference>
<name>F9ENX4_9FUSO</name>
<dbReference type="HOGENOM" id="CLU_218681_0_0_0"/>
<dbReference type="Proteomes" id="UP000005392">
    <property type="component" value="Unassembled WGS sequence"/>
</dbReference>
<evidence type="ECO:0000313" key="1">
    <source>
        <dbReference type="EMBL" id="EGQ79338.1"/>
    </source>
</evidence>
<sequence length="41" mass="4889">YDTLEERFLRYVKFNTRSDDASETIPSTPSQMEFAKMLKKN</sequence>
<dbReference type="EMBL" id="AFQD01000273">
    <property type="protein sequence ID" value="EGQ79338.1"/>
    <property type="molecule type" value="Genomic_DNA"/>
</dbReference>
<proteinExistence type="predicted"/>
<gene>
    <name evidence="1" type="ORF">HMPREF9094_1629</name>
</gene>
<comment type="caution">
    <text evidence="1">The sequence shown here is derived from an EMBL/GenBank/DDBJ whole genome shotgun (WGS) entry which is preliminary data.</text>
</comment>
<accession>F9ENX4</accession>